<dbReference type="OrthoDB" id="8300667at2759"/>
<evidence type="ECO:0000313" key="2">
    <source>
        <dbReference type="Proteomes" id="UP000299102"/>
    </source>
</evidence>
<reference evidence="1 2" key="1">
    <citation type="journal article" date="2019" name="Commun. Biol.">
        <title>The bagworm genome reveals a unique fibroin gene that provides high tensile strength.</title>
        <authorList>
            <person name="Kono N."/>
            <person name="Nakamura H."/>
            <person name="Ohtoshi R."/>
            <person name="Tomita M."/>
            <person name="Numata K."/>
            <person name="Arakawa K."/>
        </authorList>
    </citation>
    <scope>NUCLEOTIDE SEQUENCE [LARGE SCALE GENOMIC DNA]</scope>
</reference>
<proteinExistence type="predicted"/>
<evidence type="ECO:0000313" key="1">
    <source>
        <dbReference type="EMBL" id="GBP60917.1"/>
    </source>
</evidence>
<gene>
    <name evidence="1" type="ORF">EVAR_48722_1</name>
</gene>
<sequence length="111" mass="12172">VAVSELKPVRKTKFRARAGSKIENETWVKIECGIGIRIESLIGIEIQKTKELFAPGFVEIGTVINNGIRIDSENEIKNATGVQNECGNGIRVISVTGIGIESETRFEIDID</sequence>
<comment type="caution">
    <text evidence="1">The sequence shown here is derived from an EMBL/GenBank/DDBJ whole genome shotgun (WGS) entry which is preliminary data.</text>
</comment>
<dbReference type="AlphaFoldDB" id="A0A4C1XF86"/>
<dbReference type="EMBL" id="BGZK01000799">
    <property type="protein sequence ID" value="GBP60917.1"/>
    <property type="molecule type" value="Genomic_DNA"/>
</dbReference>
<keyword evidence="2" id="KW-1185">Reference proteome</keyword>
<name>A0A4C1XF86_EUMVA</name>
<organism evidence="1 2">
    <name type="scientific">Eumeta variegata</name>
    <name type="common">Bagworm moth</name>
    <name type="synonym">Eumeta japonica</name>
    <dbReference type="NCBI Taxonomy" id="151549"/>
    <lineage>
        <taxon>Eukaryota</taxon>
        <taxon>Metazoa</taxon>
        <taxon>Ecdysozoa</taxon>
        <taxon>Arthropoda</taxon>
        <taxon>Hexapoda</taxon>
        <taxon>Insecta</taxon>
        <taxon>Pterygota</taxon>
        <taxon>Neoptera</taxon>
        <taxon>Endopterygota</taxon>
        <taxon>Lepidoptera</taxon>
        <taxon>Glossata</taxon>
        <taxon>Ditrysia</taxon>
        <taxon>Tineoidea</taxon>
        <taxon>Psychidae</taxon>
        <taxon>Oiketicinae</taxon>
        <taxon>Eumeta</taxon>
    </lineage>
</organism>
<feature type="non-terminal residue" evidence="1">
    <location>
        <position position="1"/>
    </location>
</feature>
<accession>A0A4C1XF86</accession>
<dbReference type="Proteomes" id="UP000299102">
    <property type="component" value="Unassembled WGS sequence"/>
</dbReference>
<protein>
    <submittedName>
        <fullName evidence="1">Uncharacterized protein</fullName>
    </submittedName>
</protein>